<evidence type="ECO:0000313" key="1">
    <source>
        <dbReference type="EMBL" id="GAA3019243.1"/>
    </source>
</evidence>
<sequence>MDLREDLNFQRLVAVREFALHCILPDGYHFSDAFDTAIALSGSGTDLYASLSMEHPDKSPADIKAAILAEFALGDSFLVDYEATDLPVLIDALSADIRALKIRYPWVYSDEVEAAYMSVRGRDHQKFLPHRESMEIVELLPQGVFQVADLTVGPFGIVPVAEHRCLPNTLCGAEVVCTDPGCPEVNHVRFNTGITDAGTIYSGIGRDTPLSIAIAQLLDDIRKPDNAFYRPDNDWSLPWLVASGLTSYERRALLASLLAQGSNGLRKQANLLLDRGASRKAPSDLAAGVSDAELLQLILIVSNAEIICHLEQLVDDGEIVLGPSETRYPIRNRHAEGGYFNSQAELSRLGIRFRPRQNWTSLQLTTFLLALYDGPLKEDLSWALRNETGKNVQDQLEHFLSSRTLEEAMSSLVLASRAQTRRAFHLVGPGRFELPSSADNERVLLQRILWKLGMPLPPPPVVEARVLRHLPAFERYGAAQAAQDAEEVRSSGVSLFVALEELLQETITYVCWLVFADHYPEKRDQRFTYRVSWARAFANPLLARVATARGSLRYSPDGANALGTLIETFAMIAGMCAEPEVLSTAVDRPYASFPNLARHSPLHSFPFLHRSLVFDIEPDSLQEIISVLHGVAADLRTGQVAKVRNSLSHPRSSLPQEPEIAMACASIHRVVSTLRRNGLFPNVYVRTRTVTDFIGREEHVWQDGERRELLLNGSSAEAPWLPDVAVPQLIPHGLRLLGSHQPLRLKFVDDTPFTELLDAHSPITVEHAELDTSTPHTEANETLI</sequence>
<accession>A0ABN3YAG4</accession>
<dbReference type="RefSeq" id="WP_344899287.1">
    <property type="nucleotide sequence ID" value="NZ_BAAAWD010000014.1"/>
</dbReference>
<proteinExistence type="predicted"/>
<organism evidence="1 2">
    <name type="scientific">Streptosporangium longisporum</name>
    <dbReference type="NCBI Taxonomy" id="46187"/>
    <lineage>
        <taxon>Bacteria</taxon>
        <taxon>Bacillati</taxon>
        <taxon>Actinomycetota</taxon>
        <taxon>Actinomycetes</taxon>
        <taxon>Streptosporangiales</taxon>
        <taxon>Streptosporangiaceae</taxon>
        <taxon>Streptosporangium</taxon>
    </lineage>
</organism>
<evidence type="ECO:0000313" key="2">
    <source>
        <dbReference type="Proteomes" id="UP001499930"/>
    </source>
</evidence>
<name>A0ABN3YAG4_9ACTN</name>
<dbReference type="Proteomes" id="UP001499930">
    <property type="component" value="Unassembled WGS sequence"/>
</dbReference>
<gene>
    <name evidence="1" type="ORF">GCM10017559_49280</name>
</gene>
<reference evidence="1 2" key="1">
    <citation type="journal article" date="2019" name="Int. J. Syst. Evol. Microbiol.">
        <title>The Global Catalogue of Microorganisms (GCM) 10K type strain sequencing project: providing services to taxonomists for standard genome sequencing and annotation.</title>
        <authorList>
            <consortium name="The Broad Institute Genomics Platform"/>
            <consortium name="The Broad Institute Genome Sequencing Center for Infectious Disease"/>
            <person name="Wu L."/>
            <person name="Ma J."/>
        </authorList>
    </citation>
    <scope>NUCLEOTIDE SEQUENCE [LARGE SCALE GENOMIC DNA]</scope>
    <source>
        <strain evidence="1 2">JCM 3106</strain>
    </source>
</reference>
<keyword evidence="2" id="KW-1185">Reference proteome</keyword>
<comment type="caution">
    <text evidence="1">The sequence shown here is derived from an EMBL/GenBank/DDBJ whole genome shotgun (WGS) entry which is preliminary data.</text>
</comment>
<dbReference type="EMBL" id="BAAAWD010000014">
    <property type="protein sequence ID" value="GAA3019243.1"/>
    <property type="molecule type" value="Genomic_DNA"/>
</dbReference>
<protein>
    <submittedName>
        <fullName evidence="1">Uncharacterized protein</fullName>
    </submittedName>
</protein>